<reference evidence="2 3" key="1">
    <citation type="submission" date="2022-03" db="EMBL/GenBank/DDBJ databases">
        <authorList>
            <person name="Koch H."/>
        </authorList>
    </citation>
    <scope>NUCLEOTIDE SEQUENCE [LARGE SCALE GENOMIC DNA]</scope>
    <source>
        <strain evidence="2 3">G1</strain>
    </source>
</reference>
<protein>
    <submittedName>
        <fullName evidence="2">Alpha/beta hydrolase</fullName>
    </submittedName>
</protein>
<keyword evidence="3" id="KW-1185">Reference proteome</keyword>
<organism evidence="2 3">
    <name type="scientific">Trichlorobacter ammonificans</name>
    <dbReference type="NCBI Taxonomy" id="2916410"/>
    <lineage>
        <taxon>Bacteria</taxon>
        <taxon>Pseudomonadati</taxon>
        <taxon>Thermodesulfobacteriota</taxon>
        <taxon>Desulfuromonadia</taxon>
        <taxon>Geobacterales</taxon>
        <taxon>Geobacteraceae</taxon>
        <taxon>Trichlorobacter</taxon>
    </lineage>
</organism>
<evidence type="ECO:0000313" key="3">
    <source>
        <dbReference type="Proteomes" id="UP001295463"/>
    </source>
</evidence>
<dbReference type="InterPro" id="IPR022742">
    <property type="entry name" value="Hydrolase_4"/>
</dbReference>
<dbReference type="EMBL" id="OW150024">
    <property type="protein sequence ID" value="CAH2031087.1"/>
    <property type="molecule type" value="Genomic_DNA"/>
</dbReference>
<keyword evidence="2" id="KW-0378">Hydrolase</keyword>
<evidence type="ECO:0000313" key="2">
    <source>
        <dbReference type="EMBL" id="CAH2031087.1"/>
    </source>
</evidence>
<accession>A0ABM9D9K9</accession>
<evidence type="ECO:0000259" key="1">
    <source>
        <dbReference type="Pfam" id="PF12146"/>
    </source>
</evidence>
<dbReference type="GO" id="GO:0016787">
    <property type="term" value="F:hydrolase activity"/>
    <property type="evidence" value="ECO:0007669"/>
    <property type="project" value="UniProtKB-KW"/>
</dbReference>
<feature type="domain" description="Serine aminopeptidase S33" evidence="1">
    <location>
        <begin position="62"/>
        <end position="154"/>
    </location>
</feature>
<gene>
    <name evidence="2" type="ORF">GEAMG1_1257</name>
</gene>
<dbReference type="InterPro" id="IPR029058">
    <property type="entry name" value="AB_hydrolase_fold"/>
</dbReference>
<dbReference type="Pfam" id="PF12146">
    <property type="entry name" value="Hydrolase_4"/>
    <property type="match status" value="1"/>
</dbReference>
<proteinExistence type="predicted"/>
<dbReference type="RefSeq" id="WP_305731929.1">
    <property type="nucleotide sequence ID" value="NZ_OW150024.1"/>
</dbReference>
<dbReference type="PANTHER" id="PTHR12277:SF81">
    <property type="entry name" value="PROTEIN ABHD13"/>
    <property type="match status" value="1"/>
</dbReference>
<sequence>MMSLVFVISTVYLALTGAGLLLSESMIFLPGPSSYVDSSEIIKLPLADGSRISARLFENEAARYTVLYSHGNAEDIGDLAGLFAEFTRQGFSILAYDYHGYGTSSGRPSEQGAYRAIEAAYDYLVTVKRVAPERIILWGRSVGSGPSVRLAATRAVGGLVIESGFTSAFRVVTRIRLLPFDRFDNLWLLPQVSCPVLVMHGQADEIIPPRHGRELYAMAPGKKVSLWVDGAGHNNLYAVAGEHYWQAVRQFVRLLPEPGRAEGQ</sequence>
<dbReference type="Proteomes" id="UP001295463">
    <property type="component" value="Chromosome"/>
</dbReference>
<name>A0ABM9D9K9_9BACT</name>
<dbReference type="Gene3D" id="3.40.50.1820">
    <property type="entry name" value="alpha/beta hydrolase"/>
    <property type="match status" value="1"/>
</dbReference>
<dbReference type="SUPFAM" id="SSF53474">
    <property type="entry name" value="alpha/beta-Hydrolases"/>
    <property type="match status" value="1"/>
</dbReference>
<dbReference type="PANTHER" id="PTHR12277">
    <property type="entry name" value="ALPHA/BETA HYDROLASE DOMAIN-CONTAINING PROTEIN"/>
    <property type="match status" value="1"/>
</dbReference>